<organism evidence="2 3">
    <name type="scientific">Sphaerobolus stellatus (strain SS14)</name>
    <dbReference type="NCBI Taxonomy" id="990650"/>
    <lineage>
        <taxon>Eukaryota</taxon>
        <taxon>Fungi</taxon>
        <taxon>Dikarya</taxon>
        <taxon>Basidiomycota</taxon>
        <taxon>Agaricomycotina</taxon>
        <taxon>Agaricomycetes</taxon>
        <taxon>Phallomycetidae</taxon>
        <taxon>Geastrales</taxon>
        <taxon>Sphaerobolaceae</taxon>
        <taxon>Sphaerobolus</taxon>
    </lineage>
</organism>
<name>A0A0C9UZC2_SPHS4</name>
<dbReference type="HOGENOM" id="CLU_2238309_0_0_1"/>
<dbReference type="Proteomes" id="UP000054279">
    <property type="component" value="Unassembled WGS sequence"/>
</dbReference>
<protein>
    <submittedName>
        <fullName evidence="2">Uncharacterized protein</fullName>
    </submittedName>
</protein>
<feature type="region of interest" description="Disordered" evidence="1">
    <location>
        <begin position="1"/>
        <end position="24"/>
    </location>
</feature>
<evidence type="ECO:0000256" key="1">
    <source>
        <dbReference type="SAM" id="MobiDB-lite"/>
    </source>
</evidence>
<dbReference type="AlphaFoldDB" id="A0A0C9UZC2"/>
<sequence>MASTSTAQSTVPSQGASRILTNTDGTSTLQKFGTCPSCKRKNDDGNWVSDSTFKRRRSALLATIGISTMPSTSRKSRSKRRATIAYESRPLSRVIDLWLPRDLFS</sequence>
<accession>A0A0C9UZC2</accession>
<gene>
    <name evidence="2" type="ORF">M422DRAFT_268095</name>
</gene>
<evidence type="ECO:0000313" key="3">
    <source>
        <dbReference type="Proteomes" id="UP000054279"/>
    </source>
</evidence>
<dbReference type="EMBL" id="KN837262">
    <property type="protein sequence ID" value="KIJ30440.1"/>
    <property type="molecule type" value="Genomic_DNA"/>
</dbReference>
<proteinExistence type="predicted"/>
<keyword evidence="3" id="KW-1185">Reference proteome</keyword>
<reference evidence="2 3" key="1">
    <citation type="submission" date="2014-06" db="EMBL/GenBank/DDBJ databases">
        <title>Evolutionary Origins and Diversification of the Mycorrhizal Mutualists.</title>
        <authorList>
            <consortium name="DOE Joint Genome Institute"/>
            <consortium name="Mycorrhizal Genomics Consortium"/>
            <person name="Kohler A."/>
            <person name="Kuo A."/>
            <person name="Nagy L.G."/>
            <person name="Floudas D."/>
            <person name="Copeland A."/>
            <person name="Barry K.W."/>
            <person name="Cichocki N."/>
            <person name="Veneault-Fourrey C."/>
            <person name="LaButti K."/>
            <person name="Lindquist E.A."/>
            <person name="Lipzen A."/>
            <person name="Lundell T."/>
            <person name="Morin E."/>
            <person name="Murat C."/>
            <person name="Riley R."/>
            <person name="Ohm R."/>
            <person name="Sun H."/>
            <person name="Tunlid A."/>
            <person name="Henrissat B."/>
            <person name="Grigoriev I.V."/>
            <person name="Hibbett D.S."/>
            <person name="Martin F."/>
        </authorList>
    </citation>
    <scope>NUCLEOTIDE SEQUENCE [LARGE SCALE GENOMIC DNA]</scope>
    <source>
        <strain evidence="2 3">SS14</strain>
    </source>
</reference>
<evidence type="ECO:0000313" key="2">
    <source>
        <dbReference type="EMBL" id="KIJ30440.1"/>
    </source>
</evidence>